<dbReference type="OMA" id="REMYASC"/>
<protein>
    <submittedName>
        <fullName evidence="3">Uncharacterized protein</fullName>
    </submittedName>
</protein>
<reference evidence="4" key="2">
    <citation type="submission" date="2013-04" db="EMBL/GenBank/DDBJ databases">
        <title>Genomic mechanisms accounting for the adaptation to parasitism in nematode-trapping fungi.</title>
        <authorList>
            <person name="Ahren D.G."/>
        </authorList>
    </citation>
    <scope>NUCLEOTIDE SEQUENCE [LARGE SCALE GENOMIC DNA]</scope>
    <source>
        <strain evidence="4">CBS 200.50</strain>
    </source>
</reference>
<evidence type="ECO:0000313" key="3">
    <source>
        <dbReference type="EMBL" id="EPS44813.1"/>
    </source>
</evidence>
<comment type="caution">
    <text evidence="3">The sequence shown here is derived from an EMBL/GenBank/DDBJ whole genome shotgun (WGS) entry which is preliminary data.</text>
</comment>
<evidence type="ECO:0000256" key="2">
    <source>
        <dbReference type="SAM" id="MobiDB-lite"/>
    </source>
</evidence>
<dbReference type="AlphaFoldDB" id="S8BZA9"/>
<sequence>MSSQIPRFRSLNLDVNKSLPPLPAEPRTPQASRYHGRSFSHFVKQPHPTAPVCRQREFSFDMSTIRRAAIRLENAKNEAKKELNKGTDTVGQDEEADICRISAFISRPASSTPNDPELFESFSWWSGRYVALTDRLRGEMPYATEKERDEEARREMYASCGGNKNQERVLQIWWANFKSKQEQQEELSKKRGRV</sequence>
<dbReference type="EMBL" id="AQGS01000032">
    <property type="protein sequence ID" value="EPS44813.1"/>
    <property type="molecule type" value="Genomic_DNA"/>
</dbReference>
<feature type="region of interest" description="Disordered" evidence="2">
    <location>
        <begin position="1"/>
        <end position="35"/>
    </location>
</feature>
<name>S8BZA9_DACHA</name>
<keyword evidence="1" id="KW-0175">Coiled coil</keyword>
<feature type="coiled-coil region" evidence="1">
    <location>
        <begin position="62"/>
        <end position="89"/>
    </location>
</feature>
<dbReference type="Proteomes" id="UP000015100">
    <property type="component" value="Unassembled WGS sequence"/>
</dbReference>
<accession>S8BZA9</accession>
<gene>
    <name evidence="3" type="ORF">H072_1168</name>
</gene>
<dbReference type="HOGENOM" id="CLU_1447322_0_0_1"/>
<organism evidence="3 4">
    <name type="scientific">Dactylellina haptotyla (strain CBS 200.50)</name>
    <name type="common">Nematode-trapping fungus</name>
    <name type="synonym">Monacrosporium haptotylum</name>
    <dbReference type="NCBI Taxonomy" id="1284197"/>
    <lineage>
        <taxon>Eukaryota</taxon>
        <taxon>Fungi</taxon>
        <taxon>Dikarya</taxon>
        <taxon>Ascomycota</taxon>
        <taxon>Pezizomycotina</taxon>
        <taxon>Orbiliomycetes</taxon>
        <taxon>Orbiliales</taxon>
        <taxon>Orbiliaceae</taxon>
        <taxon>Dactylellina</taxon>
    </lineage>
</organism>
<dbReference type="OrthoDB" id="5407600at2759"/>
<proteinExistence type="predicted"/>
<evidence type="ECO:0000313" key="4">
    <source>
        <dbReference type="Proteomes" id="UP000015100"/>
    </source>
</evidence>
<reference evidence="3 4" key="1">
    <citation type="journal article" date="2013" name="PLoS Genet.">
        <title>Genomic mechanisms accounting for the adaptation to parasitism in nematode-trapping fungi.</title>
        <authorList>
            <person name="Meerupati T."/>
            <person name="Andersson K.M."/>
            <person name="Friman E."/>
            <person name="Kumar D."/>
            <person name="Tunlid A."/>
            <person name="Ahren D."/>
        </authorList>
    </citation>
    <scope>NUCLEOTIDE SEQUENCE [LARGE SCALE GENOMIC DNA]</scope>
    <source>
        <strain evidence="3 4">CBS 200.50</strain>
    </source>
</reference>
<evidence type="ECO:0000256" key="1">
    <source>
        <dbReference type="SAM" id="Coils"/>
    </source>
</evidence>
<keyword evidence="4" id="KW-1185">Reference proteome</keyword>